<dbReference type="InterPro" id="IPR023772">
    <property type="entry name" value="DNA-bd_HTH_TetR-type_CS"/>
</dbReference>
<evidence type="ECO:0000256" key="1">
    <source>
        <dbReference type="ARBA" id="ARBA00023125"/>
    </source>
</evidence>
<dbReference type="PANTHER" id="PTHR30055">
    <property type="entry name" value="HTH-TYPE TRANSCRIPTIONAL REGULATOR RUTR"/>
    <property type="match status" value="1"/>
</dbReference>
<gene>
    <name evidence="4" type="ORF">GCM10009754_21680</name>
</gene>
<evidence type="ECO:0000313" key="5">
    <source>
        <dbReference type="Proteomes" id="UP001501116"/>
    </source>
</evidence>
<accession>A0ABP5BUP6</accession>
<dbReference type="PROSITE" id="PS50977">
    <property type="entry name" value="HTH_TETR_2"/>
    <property type="match status" value="1"/>
</dbReference>
<comment type="caution">
    <text evidence="4">The sequence shown here is derived from an EMBL/GenBank/DDBJ whole genome shotgun (WGS) entry which is preliminary data.</text>
</comment>
<feature type="DNA-binding region" description="H-T-H motif" evidence="2">
    <location>
        <begin position="37"/>
        <end position="56"/>
    </location>
</feature>
<protein>
    <submittedName>
        <fullName evidence="4">TetR/AcrR family transcriptional regulator</fullName>
    </submittedName>
</protein>
<dbReference type="EMBL" id="BAAANN010000007">
    <property type="protein sequence ID" value="GAA1952367.1"/>
    <property type="molecule type" value="Genomic_DNA"/>
</dbReference>
<dbReference type="RefSeq" id="WP_344416312.1">
    <property type="nucleotide sequence ID" value="NZ_BAAANN010000007.1"/>
</dbReference>
<evidence type="ECO:0000259" key="3">
    <source>
        <dbReference type="PROSITE" id="PS50977"/>
    </source>
</evidence>
<dbReference type="Pfam" id="PF00440">
    <property type="entry name" value="TetR_N"/>
    <property type="match status" value="1"/>
</dbReference>
<dbReference type="PROSITE" id="PS01081">
    <property type="entry name" value="HTH_TETR_1"/>
    <property type="match status" value="1"/>
</dbReference>
<evidence type="ECO:0000313" key="4">
    <source>
        <dbReference type="EMBL" id="GAA1952367.1"/>
    </source>
</evidence>
<dbReference type="Pfam" id="PF19344">
    <property type="entry name" value="TetR_C_32"/>
    <property type="match status" value="1"/>
</dbReference>
<dbReference type="InterPro" id="IPR050109">
    <property type="entry name" value="HTH-type_TetR-like_transc_reg"/>
</dbReference>
<evidence type="ECO:0000256" key="2">
    <source>
        <dbReference type="PROSITE-ProRule" id="PRU00335"/>
    </source>
</evidence>
<feature type="domain" description="HTH tetR-type" evidence="3">
    <location>
        <begin position="15"/>
        <end position="74"/>
    </location>
</feature>
<dbReference type="InterPro" id="IPR009057">
    <property type="entry name" value="Homeodomain-like_sf"/>
</dbReference>
<organism evidence="4 5">
    <name type="scientific">Amycolatopsis minnesotensis</name>
    <dbReference type="NCBI Taxonomy" id="337894"/>
    <lineage>
        <taxon>Bacteria</taxon>
        <taxon>Bacillati</taxon>
        <taxon>Actinomycetota</taxon>
        <taxon>Actinomycetes</taxon>
        <taxon>Pseudonocardiales</taxon>
        <taxon>Pseudonocardiaceae</taxon>
        <taxon>Amycolatopsis</taxon>
    </lineage>
</organism>
<dbReference type="InterPro" id="IPR001647">
    <property type="entry name" value="HTH_TetR"/>
</dbReference>
<reference evidence="5" key="1">
    <citation type="journal article" date="2019" name="Int. J. Syst. Evol. Microbiol.">
        <title>The Global Catalogue of Microorganisms (GCM) 10K type strain sequencing project: providing services to taxonomists for standard genome sequencing and annotation.</title>
        <authorList>
            <consortium name="The Broad Institute Genomics Platform"/>
            <consortium name="The Broad Institute Genome Sequencing Center for Infectious Disease"/>
            <person name="Wu L."/>
            <person name="Ma J."/>
        </authorList>
    </citation>
    <scope>NUCLEOTIDE SEQUENCE [LARGE SCALE GENOMIC DNA]</scope>
    <source>
        <strain evidence="5">JCM 14545</strain>
    </source>
</reference>
<dbReference type="SUPFAM" id="SSF46689">
    <property type="entry name" value="Homeodomain-like"/>
    <property type="match status" value="1"/>
</dbReference>
<keyword evidence="5" id="KW-1185">Reference proteome</keyword>
<name>A0ABP5BUP6_9PSEU</name>
<dbReference type="SUPFAM" id="SSF48498">
    <property type="entry name" value="Tetracyclin repressor-like, C-terminal domain"/>
    <property type="match status" value="1"/>
</dbReference>
<keyword evidence="1 2" id="KW-0238">DNA-binding</keyword>
<dbReference type="Gene3D" id="1.10.357.10">
    <property type="entry name" value="Tetracycline Repressor, domain 2"/>
    <property type="match status" value="1"/>
</dbReference>
<dbReference type="Proteomes" id="UP001501116">
    <property type="component" value="Unassembled WGS sequence"/>
</dbReference>
<dbReference type="PRINTS" id="PR00455">
    <property type="entry name" value="HTHTETR"/>
</dbReference>
<dbReference type="PANTHER" id="PTHR30055:SF160">
    <property type="entry name" value="TRANSCRIPTIONAL REGULATORY PROTEIN (PROBABLY ASNC-FAMILY)-RELATED"/>
    <property type="match status" value="1"/>
</dbReference>
<dbReference type="InterPro" id="IPR045823">
    <property type="entry name" value="TetR_C_32"/>
</dbReference>
<proteinExistence type="predicted"/>
<dbReference type="InterPro" id="IPR036271">
    <property type="entry name" value="Tet_transcr_reg_TetR-rel_C_sf"/>
</dbReference>
<sequence length="222" mass="24396">MTRDGRAERWRSHREQRREAFLDASFRALARHGSEVTMADIAAEAGVAKPRLYRYFADKNDLFIAVAERTLRTLEQRMLPALDPGLGPRRAIRTAVAAYVHLVAENPNVAWFLIGSGFVDRSHETDPVLGNSRKVAAALARLFATNLPSGAAGATAAWAHATVGAVRASTEWWLRTRDLGEDALIDHLTTFLWGGMDAALRSEGIVLDPDEPIDLLSVKGRV</sequence>